<dbReference type="Pfam" id="PF12728">
    <property type="entry name" value="HTH_17"/>
    <property type="match status" value="1"/>
</dbReference>
<name>A0A316HUH6_9PSEU</name>
<dbReference type="InterPro" id="IPR041657">
    <property type="entry name" value="HTH_17"/>
</dbReference>
<protein>
    <submittedName>
        <fullName evidence="2">Excisionase family DNA binding protein</fullName>
    </submittedName>
</protein>
<reference evidence="2 3" key="1">
    <citation type="submission" date="2018-05" db="EMBL/GenBank/DDBJ databases">
        <title>Genomic Encyclopedia of Type Strains, Phase IV (KMG-IV): sequencing the most valuable type-strain genomes for metagenomic binning, comparative biology and taxonomic classification.</title>
        <authorList>
            <person name="Goeker M."/>
        </authorList>
    </citation>
    <scope>NUCLEOTIDE SEQUENCE [LARGE SCALE GENOMIC DNA]</scope>
    <source>
        <strain evidence="2 3">DSM 45480</strain>
    </source>
</reference>
<proteinExistence type="predicted"/>
<dbReference type="SUPFAM" id="SSF46955">
    <property type="entry name" value="Putative DNA-binding domain"/>
    <property type="match status" value="1"/>
</dbReference>
<organism evidence="2 3">
    <name type="scientific">Lentzea atacamensis</name>
    <dbReference type="NCBI Taxonomy" id="531938"/>
    <lineage>
        <taxon>Bacteria</taxon>
        <taxon>Bacillati</taxon>
        <taxon>Actinomycetota</taxon>
        <taxon>Actinomycetes</taxon>
        <taxon>Pseudonocardiales</taxon>
        <taxon>Pseudonocardiaceae</taxon>
        <taxon>Lentzea</taxon>
    </lineage>
</organism>
<comment type="caution">
    <text evidence="2">The sequence shown here is derived from an EMBL/GenBank/DDBJ whole genome shotgun (WGS) entry which is preliminary data.</text>
</comment>
<dbReference type="RefSeq" id="WP_211337677.1">
    <property type="nucleotide sequence ID" value="NZ_QGHB01000015.1"/>
</dbReference>
<dbReference type="AlphaFoldDB" id="A0A316HUH6"/>
<evidence type="ECO:0000259" key="1">
    <source>
        <dbReference type="Pfam" id="PF12728"/>
    </source>
</evidence>
<dbReference type="Proteomes" id="UP000246005">
    <property type="component" value="Unassembled WGS sequence"/>
</dbReference>
<evidence type="ECO:0000313" key="2">
    <source>
        <dbReference type="EMBL" id="PWK81956.1"/>
    </source>
</evidence>
<evidence type="ECO:0000313" key="3">
    <source>
        <dbReference type="Proteomes" id="UP000246005"/>
    </source>
</evidence>
<sequence length="68" mass="7267">MADKTPPAYLPVSEAAAHLSVSEATIRRAIRAGKLPHIRLGRLVRVAVDDLDAFAAAHRVAGVTRDPQ</sequence>
<accession>A0A316HUH6</accession>
<dbReference type="NCBIfam" id="TIGR01764">
    <property type="entry name" value="excise"/>
    <property type="match status" value="1"/>
</dbReference>
<dbReference type="EMBL" id="QGHB01000015">
    <property type="protein sequence ID" value="PWK81956.1"/>
    <property type="molecule type" value="Genomic_DNA"/>
</dbReference>
<feature type="domain" description="Helix-turn-helix" evidence="1">
    <location>
        <begin position="10"/>
        <end position="58"/>
    </location>
</feature>
<dbReference type="InterPro" id="IPR010093">
    <property type="entry name" value="SinI_DNA-bd"/>
</dbReference>
<gene>
    <name evidence="2" type="ORF">C8D88_11572</name>
</gene>
<dbReference type="GO" id="GO:0003677">
    <property type="term" value="F:DNA binding"/>
    <property type="evidence" value="ECO:0007669"/>
    <property type="project" value="InterPro"/>
</dbReference>
<dbReference type="InterPro" id="IPR009061">
    <property type="entry name" value="DNA-bd_dom_put_sf"/>
</dbReference>